<comment type="similarity">
    <text evidence="5 20">Belongs to the MurB family.</text>
</comment>
<comment type="pathway">
    <text evidence="4 20">Cell wall biogenesis; peptidoglycan biosynthesis.</text>
</comment>
<dbReference type="Gene3D" id="3.30.43.10">
    <property type="entry name" value="Uridine Diphospho-n-acetylenolpyruvylglucosamine Reductase, domain 2"/>
    <property type="match status" value="1"/>
</dbReference>
<evidence type="ECO:0000256" key="20">
    <source>
        <dbReference type="HAMAP-Rule" id="MF_00037"/>
    </source>
</evidence>
<dbReference type="AlphaFoldDB" id="A0A090IPY1"/>
<evidence type="ECO:0000256" key="5">
    <source>
        <dbReference type="ARBA" id="ARBA00010485"/>
    </source>
</evidence>
<feature type="active site" description="Proton donor" evidence="20">
    <location>
        <position position="233"/>
    </location>
</feature>
<dbReference type="Pfam" id="PF02873">
    <property type="entry name" value="MurB_C"/>
    <property type="match status" value="1"/>
</dbReference>
<proteinExistence type="inferred from homology"/>
<keyword evidence="15 20" id="KW-0560">Oxidoreductase</keyword>
<dbReference type="GO" id="GO:0071949">
    <property type="term" value="F:FAD binding"/>
    <property type="evidence" value="ECO:0007669"/>
    <property type="project" value="InterPro"/>
</dbReference>
<evidence type="ECO:0000313" key="22">
    <source>
        <dbReference type="EMBL" id="CED72562.1"/>
    </source>
</evidence>
<dbReference type="NCBIfam" id="NF000755">
    <property type="entry name" value="PRK00046.1"/>
    <property type="match status" value="1"/>
</dbReference>
<evidence type="ECO:0000256" key="9">
    <source>
        <dbReference type="ARBA" id="ARBA00022618"/>
    </source>
</evidence>
<evidence type="ECO:0000256" key="8">
    <source>
        <dbReference type="ARBA" id="ARBA00022490"/>
    </source>
</evidence>
<evidence type="ECO:0000256" key="11">
    <source>
        <dbReference type="ARBA" id="ARBA00022827"/>
    </source>
</evidence>
<comment type="subcellular location">
    <subcellularLocation>
        <location evidence="3 20">Cytoplasm</location>
    </subcellularLocation>
</comment>
<feature type="active site" evidence="20">
    <location>
        <position position="328"/>
    </location>
</feature>
<dbReference type="SUPFAM" id="SSF56176">
    <property type="entry name" value="FAD-binding/transporter-associated domain-like"/>
    <property type="match status" value="1"/>
</dbReference>
<dbReference type="HOGENOM" id="CLU_035304_0_0_6"/>
<dbReference type="InterPro" id="IPR016166">
    <property type="entry name" value="FAD-bd_PCMH"/>
</dbReference>
<evidence type="ECO:0000256" key="1">
    <source>
        <dbReference type="ARBA" id="ARBA00001974"/>
    </source>
</evidence>
<evidence type="ECO:0000256" key="7">
    <source>
        <dbReference type="ARBA" id="ARBA00015188"/>
    </source>
</evidence>
<dbReference type="InterPro" id="IPR006094">
    <property type="entry name" value="Oxid_FAD_bind_N"/>
</dbReference>
<dbReference type="InterPro" id="IPR036318">
    <property type="entry name" value="FAD-bd_PCMH-like_sf"/>
</dbReference>
<evidence type="ECO:0000256" key="13">
    <source>
        <dbReference type="ARBA" id="ARBA00022960"/>
    </source>
</evidence>
<evidence type="ECO:0000259" key="21">
    <source>
        <dbReference type="PROSITE" id="PS51387"/>
    </source>
</evidence>
<dbReference type="HAMAP" id="MF_00037">
    <property type="entry name" value="MurB"/>
    <property type="match status" value="1"/>
</dbReference>
<evidence type="ECO:0000256" key="14">
    <source>
        <dbReference type="ARBA" id="ARBA00022984"/>
    </source>
</evidence>
<dbReference type="Pfam" id="PF01565">
    <property type="entry name" value="FAD_binding_4"/>
    <property type="match status" value="1"/>
</dbReference>
<dbReference type="GO" id="GO:0009252">
    <property type="term" value="P:peptidoglycan biosynthetic process"/>
    <property type="evidence" value="ECO:0007669"/>
    <property type="project" value="UniProtKB-UniRule"/>
</dbReference>
<dbReference type="Gene3D" id="3.90.78.10">
    <property type="entry name" value="UDP-N-acetylenolpyruvoylglucosamine reductase, C-terminal domain"/>
    <property type="match status" value="1"/>
</dbReference>
<dbReference type="PANTHER" id="PTHR21071:SF4">
    <property type="entry name" value="UDP-N-ACETYLENOLPYRUVOYLGLUCOSAMINE REDUCTASE"/>
    <property type="match status" value="1"/>
</dbReference>
<dbReference type="EC" id="1.3.1.98" evidence="6 20"/>
<accession>A0A090IPY1</accession>
<evidence type="ECO:0000256" key="4">
    <source>
        <dbReference type="ARBA" id="ARBA00004752"/>
    </source>
</evidence>
<dbReference type="InterPro" id="IPR016167">
    <property type="entry name" value="FAD-bd_PCMH_sub1"/>
</dbReference>
<dbReference type="InterPro" id="IPR036635">
    <property type="entry name" value="MurB_C_sf"/>
</dbReference>
<keyword evidence="11 20" id="KW-0274">FAD</keyword>
<dbReference type="GO" id="GO:0008360">
    <property type="term" value="P:regulation of cell shape"/>
    <property type="evidence" value="ECO:0007669"/>
    <property type="project" value="UniProtKB-KW"/>
</dbReference>
<evidence type="ECO:0000256" key="2">
    <source>
        <dbReference type="ARBA" id="ARBA00003921"/>
    </source>
</evidence>
<dbReference type="InterPro" id="IPR003170">
    <property type="entry name" value="MurB"/>
</dbReference>
<dbReference type="OrthoDB" id="9804753at2"/>
<evidence type="ECO:0000256" key="18">
    <source>
        <dbReference type="ARBA" id="ARBA00031026"/>
    </source>
</evidence>
<dbReference type="UniPathway" id="UPA00219"/>
<evidence type="ECO:0000256" key="3">
    <source>
        <dbReference type="ARBA" id="ARBA00004496"/>
    </source>
</evidence>
<keyword evidence="9 20" id="KW-0132">Cell division</keyword>
<sequence>MKILPSKNLKKYNSFALNEEAELILEAESIQDLIDIWSSPEYSTFVKLPLGRGSNTLFCGTFSGIVVLNRIFGKKVKELDNEYLITVSSGEDWPKFVEWCVDNHYYGIENLAMIPGCVGTSPIQNIGAYGIEFKDVCESVEYLNLTTLKVESLSRDECLFDYRDSIFKNELKDNVIITAVTLRLSKSWAPLLSYGPLSVLNSSETTVREVYEAICKIRTEKLPDPALLGNAGSFFKNPIISNEHYSDLTLRFPNMPAYPFGDQKKIAAGWLIDNAGLKGVKINGAQVHKEQALVLINNGTAISSDILTLANHVKTKVFEKYQIELEHEVRFYLGAKETFLSELFNERTC</sequence>
<organism evidence="22 23">
    <name type="scientific">Aliivibrio wodanis</name>
    <dbReference type="NCBI Taxonomy" id="80852"/>
    <lineage>
        <taxon>Bacteria</taxon>
        <taxon>Pseudomonadati</taxon>
        <taxon>Pseudomonadota</taxon>
        <taxon>Gammaproteobacteria</taxon>
        <taxon>Vibrionales</taxon>
        <taxon>Vibrionaceae</taxon>
        <taxon>Aliivibrio</taxon>
    </lineage>
</organism>
<dbReference type="PROSITE" id="PS51387">
    <property type="entry name" value="FAD_PCMH"/>
    <property type="match status" value="1"/>
</dbReference>
<dbReference type="InterPro" id="IPR016169">
    <property type="entry name" value="FAD-bd_PCMH_sub2"/>
</dbReference>
<dbReference type="Gene3D" id="3.30.465.10">
    <property type="match status" value="1"/>
</dbReference>
<keyword evidence="16 20" id="KW-0131">Cell cycle</keyword>
<reference evidence="23" key="1">
    <citation type="submission" date="2014-09" db="EMBL/GenBank/DDBJ databases">
        <authorList>
            <person name="Hjerde E."/>
        </authorList>
    </citation>
    <scope>NUCLEOTIDE SEQUENCE [LARGE SCALE GENOMIC DNA]</scope>
    <source>
        <strain evidence="23">06/09/139</strain>
    </source>
</reference>
<keyword evidence="17 20" id="KW-0961">Cell wall biogenesis/degradation</keyword>
<evidence type="ECO:0000256" key="6">
    <source>
        <dbReference type="ARBA" id="ARBA00012518"/>
    </source>
</evidence>
<dbReference type="GO" id="GO:0005829">
    <property type="term" value="C:cytosol"/>
    <property type="evidence" value="ECO:0007669"/>
    <property type="project" value="TreeGrafter"/>
</dbReference>
<comment type="cofactor">
    <cofactor evidence="1 20">
        <name>FAD</name>
        <dbReference type="ChEBI" id="CHEBI:57692"/>
    </cofactor>
</comment>
<evidence type="ECO:0000256" key="16">
    <source>
        <dbReference type="ARBA" id="ARBA00023306"/>
    </source>
</evidence>
<dbReference type="GeneID" id="28542106"/>
<evidence type="ECO:0000313" key="23">
    <source>
        <dbReference type="Proteomes" id="UP000032427"/>
    </source>
</evidence>
<dbReference type="KEGG" id="awd:AWOD_I_2511"/>
<comment type="catalytic activity">
    <reaction evidence="19 20">
        <text>UDP-N-acetyl-alpha-D-muramate + NADP(+) = UDP-N-acetyl-3-O-(1-carboxyvinyl)-alpha-D-glucosamine + NADPH + H(+)</text>
        <dbReference type="Rhea" id="RHEA:12248"/>
        <dbReference type="ChEBI" id="CHEBI:15378"/>
        <dbReference type="ChEBI" id="CHEBI:57783"/>
        <dbReference type="ChEBI" id="CHEBI:58349"/>
        <dbReference type="ChEBI" id="CHEBI:68483"/>
        <dbReference type="ChEBI" id="CHEBI:70757"/>
        <dbReference type="EC" id="1.3.1.98"/>
    </reaction>
</comment>
<gene>
    <name evidence="20 22" type="primary">murB</name>
    <name evidence="22" type="ORF">AWOD_I_2511</name>
</gene>
<dbReference type="PANTHER" id="PTHR21071">
    <property type="entry name" value="UDP-N-ACETYLENOLPYRUVOYLGLUCOSAMINE REDUCTASE"/>
    <property type="match status" value="1"/>
</dbReference>
<dbReference type="InterPro" id="IPR011601">
    <property type="entry name" value="MurB_C"/>
</dbReference>
<evidence type="ECO:0000256" key="19">
    <source>
        <dbReference type="ARBA" id="ARBA00048914"/>
    </source>
</evidence>
<comment type="function">
    <text evidence="2 20">Cell wall formation.</text>
</comment>
<keyword evidence="14 20" id="KW-0573">Peptidoglycan synthesis</keyword>
<dbReference type="EMBL" id="LN554846">
    <property type="protein sequence ID" value="CED72562.1"/>
    <property type="molecule type" value="Genomic_DNA"/>
</dbReference>
<dbReference type="STRING" id="80852.AWOD_I_2511"/>
<name>A0A090IPY1_9GAMM</name>
<keyword evidence="23" id="KW-1185">Reference proteome</keyword>
<protein>
    <recommendedName>
        <fullName evidence="7 20">UDP-N-acetylenolpyruvoylglucosamine reductase</fullName>
        <ecNumber evidence="6 20">1.3.1.98</ecNumber>
    </recommendedName>
    <alternativeName>
        <fullName evidence="18 20">UDP-N-acetylmuramate dehydrogenase</fullName>
    </alternativeName>
</protein>
<keyword evidence="12 20" id="KW-0521">NADP</keyword>
<dbReference type="NCBIfam" id="TIGR00179">
    <property type="entry name" value="murB"/>
    <property type="match status" value="1"/>
</dbReference>
<dbReference type="SUPFAM" id="SSF56194">
    <property type="entry name" value="Uridine diphospho-N-Acetylenolpyruvylglucosamine reductase, MurB, C-terminal domain"/>
    <property type="match status" value="1"/>
</dbReference>
<keyword evidence="10 20" id="KW-0285">Flavoprotein</keyword>
<dbReference type="Proteomes" id="UP000032427">
    <property type="component" value="Chromosome 1"/>
</dbReference>
<dbReference type="GO" id="GO:0071555">
    <property type="term" value="P:cell wall organization"/>
    <property type="evidence" value="ECO:0007669"/>
    <property type="project" value="UniProtKB-KW"/>
</dbReference>
<keyword evidence="13 20" id="KW-0133">Cell shape</keyword>
<evidence type="ECO:0000256" key="12">
    <source>
        <dbReference type="ARBA" id="ARBA00022857"/>
    </source>
</evidence>
<dbReference type="GO" id="GO:0008762">
    <property type="term" value="F:UDP-N-acetylmuramate dehydrogenase activity"/>
    <property type="evidence" value="ECO:0007669"/>
    <property type="project" value="UniProtKB-UniRule"/>
</dbReference>
<evidence type="ECO:0000256" key="17">
    <source>
        <dbReference type="ARBA" id="ARBA00023316"/>
    </source>
</evidence>
<feature type="active site" evidence="20">
    <location>
        <position position="163"/>
    </location>
</feature>
<evidence type="ECO:0000256" key="10">
    <source>
        <dbReference type="ARBA" id="ARBA00022630"/>
    </source>
</evidence>
<evidence type="ECO:0000256" key="15">
    <source>
        <dbReference type="ARBA" id="ARBA00023002"/>
    </source>
</evidence>
<feature type="domain" description="FAD-binding PCMH-type" evidence="21">
    <location>
        <begin position="17"/>
        <end position="187"/>
    </location>
</feature>
<dbReference type="PATRIC" id="fig|80852.17.peg.2600"/>
<dbReference type="GO" id="GO:0051301">
    <property type="term" value="P:cell division"/>
    <property type="evidence" value="ECO:0007669"/>
    <property type="project" value="UniProtKB-KW"/>
</dbReference>
<keyword evidence="8 20" id="KW-0963">Cytoplasm</keyword>